<keyword evidence="1" id="KW-0812">Transmembrane</keyword>
<proteinExistence type="predicted"/>
<accession>A0A8F5GTC7</accession>
<evidence type="ECO:0000313" key="3">
    <source>
        <dbReference type="Proteomes" id="UP000694018"/>
    </source>
</evidence>
<name>A0A8F5GTC7_SACSH</name>
<dbReference type="EMBL" id="CP077717">
    <property type="protein sequence ID" value="QXJ28814.1"/>
    <property type="molecule type" value="Genomic_DNA"/>
</dbReference>
<protein>
    <submittedName>
        <fullName evidence="2">Uncharacterized protein</fullName>
    </submittedName>
</protein>
<dbReference type="Proteomes" id="UP000694018">
    <property type="component" value="Chromosome"/>
</dbReference>
<dbReference type="AlphaFoldDB" id="A0A8F5GTC7"/>
<organism evidence="2 3">
    <name type="scientific">Saccharolobus shibatae (strain ATCC 51178 / DSM 5389 / JCM 8931 / NBRC 15437 / B12)</name>
    <name type="common">Sulfolobus shibatae</name>
    <dbReference type="NCBI Taxonomy" id="523848"/>
    <lineage>
        <taxon>Archaea</taxon>
        <taxon>Thermoproteota</taxon>
        <taxon>Thermoprotei</taxon>
        <taxon>Sulfolobales</taxon>
        <taxon>Sulfolobaceae</taxon>
        <taxon>Saccharolobus</taxon>
    </lineage>
</organism>
<evidence type="ECO:0000313" key="2">
    <source>
        <dbReference type="EMBL" id="QXJ28814.1"/>
    </source>
</evidence>
<sequence>MEAILYFQFLLGLFATTKRVDAIKRLLYFQFLLGLFTVLVMLR</sequence>
<keyword evidence="1" id="KW-1133">Transmembrane helix</keyword>
<reference evidence="2" key="1">
    <citation type="journal article" date="2021" name="Environ. Microbiol.">
        <title>New insights into the diversity and evolution of the archaeal mobilome from three complete genomes of Saccharolobus shibatae.</title>
        <authorList>
            <person name="Medvedeva S."/>
            <person name="Brandt D."/>
            <person name="Cvirkaite-Krupovic V."/>
            <person name="Liu Y."/>
            <person name="Severinov K."/>
            <person name="Ishino S."/>
            <person name="Ishino Y."/>
            <person name="Prangishvili D."/>
            <person name="Kalinowski J."/>
            <person name="Krupovic M."/>
        </authorList>
    </citation>
    <scope>NUCLEOTIDE SEQUENCE</scope>
    <source>
        <strain evidence="2">B12</strain>
    </source>
</reference>
<feature type="transmembrane region" description="Helical" evidence="1">
    <location>
        <begin position="25"/>
        <end position="42"/>
    </location>
</feature>
<gene>
    <name evidence="2" type="ORF">J5U23_01683</name>
</gene>
<dbReference type="KEGG" id="sshi:J5U23_01683"/>
<evidence type="ECO:0000256" key="1">
    <source>
        <dbReference type="SAM" id="Phobius"/>
    </source>
</evidence>
<keyword evidence="1" id="KW-0472">Membrane</keyword>